<accession>A0AAV7Q376</accession>
<sequence length="265" mass="29748">MWHLTPLGHSGSLRNTALEADCHLAKQGEFTLYENYFMSAAGIDHGTGEDTALECGALHRSEIPAASRTRLWRLTATSRNRESSHYISLRLKTRHTHPAVCLTIPTGLHTTQHFQPWEAPLRAVLGQAFPATFPSLSRTCLQRARSPLRYEYYFMSAAGIDHRTGEDTALECGALHRSEIPAASRTRLWRLTATSRNRESSHCSLLDIQVCAQRQVERTDACMYQSELQRDLWGHKTGVEREMGKEKGACVESAAEKMKQRGLLG</sequence>
<dbReference type="AlphaFoldDB" id="A0AAV7Q376"/>
<keyword evidence="2" id="KW-1185">Reference proteome</keyword>
<dbReference type="EMBL" id="JANPWB010000010">
    <property type="protein sequence ID" value="KAJ1135027.1"/>
    <property type="molecule type" value="Genomic_DNA"/>
</dbReference>
<comment type="caution">
    <text evidence="1">The sequence shown here is derived from an EMBL/GenBank/DDBJ whole genome shotgun (WGS) entry which is preliminary data.</text>
</comment>
<reference evidence="1" key="1">
    <citation type="journal article" date="2022" name="bioRxiv">
        <title>Sequencing and chromosome-scale assembly of the giantPleurodeles waltlgenome.</title>
        <authorList>
            <person name="Brown T."/>
            <person name="Elewa A."/>
            <person name="Iarovenko S."/>
            <person name="Subramanian E."/>
            <person name="Araus A.J."/>
            <person name="Petzold A."/>
            <person name="Susuki M."/>
            <person name="Suzuki K.-i.T."/>
            <person name="Hayashi T."/>
            <person name="Toyoda A."/>
            <person name="Oliveira C."/>
            <person name="Osipova E."/>
            <person name="Leigh N.D."/>
            <person name="Simon A."/>
            <person name="Yun M.H."/>
        </authorList>
    </citation>
    <scope>NUCLEOTIDE SEQUENCE</scope>
    <source>
        <strain evidence="1">20211129_DDA</strain>
        <tissue evidence="1">Liver</tissue>
    </source>
</reference>
<organism evidence="1 2">
    <name type="scientific">Pleurodeles waltl</name>
    <name type="common">Iberian ribbed newt</name>
    <dbReference type="NCBI Taxonomy" id="8319"/>
    <lineage>
        <taxon>Eukaryota</taxon>
        <taxon>Metazoa</taxon>
        <taxon>Chordata</taxon>
        <taxon>Craniata</taxon>
        <taxon>Vertebrata</taxon>
        <taxon>Euteleostomi</taxon>
        <taxon>Amphibia</taxon>
        <taxon>Batrachia</taxon>
        <taxon>Caudata</taxon>
        <taxon>Salamandroidea</taxon>
        <taxon>Salamandridae</taxon>
        <taxon>Pleurodelinae</taxon>
        <taxon>Pleurodeles</taxon>
    </lineage>
</organism>
<dbReference type="Proteomes" id="UP001066276">
    <property type="component" value="Chromosome 6"/>
</dbReference>
<name>A0AAV7Q376_PLEWA</name>
<proteinExistence type="predicted"/>
<evidence type="ECO:0000313" key="2">
    <source>
        <dbReference type="Proteomes" id="UP001066276"/>
    </source>
</evidence>
<evidence type="ECO:0000313" key="1">
    <source>
        <dbReference type="EMBL" id="KAJ1135027.1"/>
    </source>
</evidence>
<gene>
    <name evidence="1" type="ORF">NDU88_001473</name>
</gene>
<protein>
    <submittedName>
        <fullName evidence="1">Uncharacterized protein</fullName>
    </submittedName>
</protein>